<evidence type="ECO:0000256" key="1">
    <source>
        <dbReference type="SAM" id="MobiDB-lite"/>
    </source>
</evidence>
<reference evidence="2" key="1">
    <citation type="journal article" date="2013" name="Genome Biol.">
        <title>Reference genomes and transcriptomes of Nicotiana sylvestris and Nicotiana tomentosiformis.</title>
        <authorList>
            <person name="Sierro N."/>
            <person name="Battey J.N."/>
            <person name="Ouadi S."/>
            <person name="Bovet L."/>
            <person name="Goepfert S."/>
            <person name="Bakaher N."/>
            <person name="Peitsch M.C."/>
            <person name="Ivanov N.V."/>
        </authorList>
    </citation>
    <scope>NUCLEOTIDE SEQUENCE [LARGE SCALE GENOMIC DNA]</scope>
</reference>
<dbReference type="RefSeq" id="XP_009762864.1">
    <property type="nucleotide sequence ID" value="XM_009764562.1"/>
</dbReference>
<keyword evidence="2" id="KW-1185">Reference proteome</keyword>
<dbReference type="PANTHER" id="PTHR33233:SF17">
    <property type="entry name" value="DUF4283 DOMAIN-CONTAINING PROTEIN"/>
    <property type="match status" value="1"/>
</dbReference>
<sequence>MFIEVNITKPFPNEVKIQDPSWKIYQHVVRFEWQPEFCPDCQQMGHICKRNEEVQGKQQKMQKANGRAQQPAKEWRSKGLLTQNINVAQEVAENTMTKSMEIVQVMEQNKSPSSKNGKALIETQDSTQKNGKENSLKGKKASVTNSRNAVTGVDFSVATQNAFGILTGGQEDKQPPDRGSTNEQSK</sequence>
<accession>A0A1U7VKJ3</accession>
<dbReference type="Proteomes" id="UP000189701">
    <property type="component" value="Unplaced"/>
</dbReference>
<gene>
    <name evidence="3" type="primary">LOC104214842</name>
</gene>
<evidence type="ECO:0000313" key="2">
    <source>
        <dbReference type="Proteomes" id="UP000189701"/>
    </source>
</evidence>
<reference evidence="3" key="2">
    <citation type="submission" date="2025-08" db="UniProtKB">
        <authorList>
            <consortium name="RefSeq"/>
        </authorList>
    </citation>
    <scope>IDENTIFICATION</scope>
    <source>
        <tissue evidence="3">Leaf</tissue>
    </source>
</reference>
<protein>
    <submittedName>
        <fullName evidence="3">Uncharacterized protein LOC104214842 isoform X1</fullName>
    </submittedName>
</protein>
<proteinExistence type="predicted"/>
<feature type="region of interest" description="Disordered" evidence="1">
    <location>
        <begin position="165"/>
        <end position="186"/>
    </location>
</feature>
<evidence type="ECO:0000313" key="3">
    <source>
        <dbReference type="RefSeq" id="XP_009762864.1"/>
    </source>
</evidence>
<name>A0A1U7VKJ3_NICSY</name>
<dbReference type="AlphaFoldDB" id="A0A1U7VKJ3"/>
<feature type="region of interest" description="Disordered" evidence="1">
    <location>
        <begin position="123"/>
        <end position="152"/>
    </location>
</feature>
<organism evidence="2 3">
    <name type="scientific">Nicotiana sylvestris</name>
    <name type="common">Wood tobacco</name>
    <name type="synonym">South American tobacco</name>
    <dbReference type="NCBI Taxonomy" id="4096"/>
    <lineage>
        <taxon>Eukaryota</taxon>
        <taxon>Viridiplantae</taxon>
        <taxon>Streptophyta</taxon>
        <taxon>Embryophyta</taxon>
        <taxon>Tracheophyta</taxon>
        <taxon>Spermatophyta</taxon>
        <taxon>Magnoliopsida</taxon>
        <taxon>eudicotyledons</taxon>
        <taxon>Gunneridae</taxon>
        <taxon>Pentapetalae</taxon>
        <taxon>asterids</taxon>
        <taxon>lamiids</taxon>
        <taxon>Solanales</taxon>
        <taxon>Solanaceae</taxon>
        <taxon>Nicotianoideae</taxon>
        <taxon>Nicotianeae</taxon>
        <taxon>Nicotiana</taxon>
    </lineage>
</organism>
<dbReference type="PANTHER" id="PTHR33233">
    <property type="entry name" value="ENDONUCLEASE/EXONUCLEASE/PHOSPHATASE"/>
    <property type="match status" value="1"/>
</dbReference>